<comment type="similarity">
    <text evidence="2">Belongs to the VKOR family.</text>
</comment>
<dbReference type="PANTHER" id="PTHR34573">
    <property type="entry name" value="VKC DOMAIN-CONTAINING PROTEIN"/>
    <property type="match status" value="1"/>
</dbReference>
<evidence type="ECO:0000256" key="7">
    <source>
        <dbReference type="ARBA" id="ARBA00023136"/>
    </source>
</evidence>
<dbReference type="Proteomes" id="UP000229782">
    <property type="component" value="Unassembled WGS sequence"/>
</dbReference>
<keyword evidence="4" id="KW-0874">Quinone</keyword>
<evidence type="ECO:0000256" key="10">
    <source>
        <dbReference type="SAM" id="Phobius"/>
    </source>
</evidence>
<proteinExistence type="inferred from homology"/>
<dbReference type="GO" id="GO:0016491">
    <property type="term" value="F:oxidoreductase activity"/>
    <property type="evidence" value="ECO:0007669"/>
    <property type="project" value="UniProtKB-KW"/>
</dbReference>
<keyword evidence="9" id="KW-0676">Redox-active center</keyword>
<feature type="domain" description="Vitamin K epoxide reductase" evidence="11">
    <location>
        <begin position="64"/>
        <end position="196"/>
    </location>
</feature>
<dbReference type="GO" id="GO:0016020">
    <property type="term" value="C:membrane"/>
    <property type="evidence" value="ECO:0007669"/>
    <property type="project" value="UniProtKB-SubCell"/>
</dbReference>
<keyword evidence="3 10" id="KW-0812">Transmembrane</keyword>
<evidence type="ECO:0000256" key="4">
    <source>
        <dbReference type="ARBA" id="ARBA00022719"/>
    </source>
</evidence>
<evidence type="ECO:0000256" key="9">
    <source>
        <dbReference type="ARBA" id="ARBA00023284"/>
    </source>
</evidence>
<name>A0A2H0N2F6_9BACT</name>
<dbReference type="InterPro" id="IPR012932">
    <property type="entry name" value="VKOR"/>
</dbReference>
<evidence type="ECO:0000259" key="11">
    <source>
        <dbReference type="SMART" id="SM00756"/>
    </source>
</evidence>
<dbReference type="InterPro" id="IPR038354">
    <property type="entry name" value="VKOR_sf"/>
</dbReference>
<evidence type="ECO:0000256" key="2">
    <source>
        <dbReference type="ARBA" id="ARBA00006214"/>
    </source>
</evidence>
<evidence type="ECO:0000256" key="6">
    <source>
        <dbReference type="ARBA" id="ARBA00023002"/>
    </source>
</evidence>
<dbReference type="EMBL" id="PCWM01000055">
    <property type="protein sequence ID" value="PIR03073.1"/>
    <property type="molecule type" value="Genomic_DNA"/>
</dbReference>
<comment type="caution">
    <text evidence="12">The sequence shown here is derived from an EMBL/GenBank/DDBJ whole genome shotgun (WGS) entry which is preliminary data.</text>
</comment>
<evidence type="ECO:0000256" key="1">
    <source>
        <dbReference type="ARBA" id="ARBA00004141"/>
    </source>
</evidence>
<evidence type="ECO:0000256" key="3">
    <source>
        <dbReference type="ARBA" id="ARBA00022692"/>
    </source>
</evidence>
<keyword evidence="5 10" id="KW-1133">Transmembrane helix</keyword>
<feature type="transmembrane region" description="Helical" evidence="10">
    <location>
        <begin position="66"/>
        <end position="85"/>
    </location>
</feature>
<dbReference type="SMART" id="SM00756">
    <property type="entry name" value="VKc"/>
    <property type="match status" value="1"/>
</dbReference>
<protein>
    <recommendedName>
        <fullName evidence="11">Vitamin K epoxide reductase domain-containing protein</fullName>
    </recommendedName>
</protein>
<dbReference type="Pfam" id="PF07884">
    <property type="entry name" value="VKOR"/>
    <property type="match status" value="1"/>
</dbReference>
<comment type="subcellular location">
    <subcellularLocation>
        <location evidence="1">Membrane</location>
        <topology evidence="1">Multi-pass membrane protein</topology>
    </subcellularLocation>
</comment>
<keyword evidence="7 10" id="KW-0472">Membrane</keyword>
<dbReference type="GO" id="GO:0048038">
    <property type="term" value="F:quinone binding"/>
    <property type="evidence" value="ECO:0007669"/>
    <property type="project" value="UniProtKB-KW"/>
</dbReference>
<keyword evidence="8" id="KW-1015">Disulfide bond</keyword>
<evidence type="ECO:0000313" key="13">
    <source>
        <dbReference type="Proteomes" id="UP000229782"/>
    </source>
</evidence>
<organism evidence="12 13">
    <name type="scientific">Candidatus Magasanikbacteria bacterium CG11_big_fil_rev_8_21_14_0_20_43_7</name>
    <dbReference type="NCBI Taxonomy" id="1974654"/>
    <lineage>
        <taxon>Bacteria</taxon>
        <taxon>Candidatus Magasanikiibacteriota</taxon>
    </lineage>
</organism>
<feature type="transmembrane region" description="Helical" evidence="10">
    <location>
        <begin position="114"/>
        <end position="137"/>
    </location>
</feature>
<dbReference type="AlphaFoldDB" id="A0A2H0N2F6"/>
<dbReference type="PANTHER" id="PTHR34573:SF1">
    <property type="entry name" value="VITAMIN K EPOXIDE REDUCTASE DOMAIN-CONTAINING PROTEIN"/>
    <property type="match status" value="1"/>
</dbReference>
<reference evidence="12 13" key="1">
    <citation type="submission" date="2017-09" db="EMBL/GenBank/DDBJ databases">
        <title>Depth-based differentiation of microbial function through sediment-hosted aquifers and enrichment of novel symbionts in the deep terrestrial subsurface.</title>
        <authorList>
            <person name="Probst A.J."/>
            <person name="Ladd B."/>
            <person name="Jarett J.K."/>
            <person name="Geller-Mcgrath D.E."/>
            <person name="Sieber C.M."/>
            <person name="Emerson J.B."/>
            <person name="Anantharaman K."/>
            <person name="Thomas B.C."/>
            <person name="Malmstrom R."/>
            <person name="Stieglmeier M."/>
            <person name="Klingl A."/>
            <person name="Woyke T."/>
            <person name="Ryan C.M."/>
            <person name="Banfield J.F."/>
        </authorList>
    </citation>
    <scope>NUCLEOTIDE SEQUENCE [LARGE SCALE GENOMIC DNA]</scope>
    <source>
        <strain evidence="12">CG11_big_fil_rev_8_21_14_0_20_43_7</strain>
    </source>
</reference>
<feature type="transmembrane region" description="Helical" evidence="10">
    <location>
        <begin position="177"/>
        <end position="196"/>
    </location>
</feature>
<accession>A0A2H0N2F6</accession>
<dbReference type="InterPro" id="IPR044698">
    <property type="entry name" value="VKOR/LTO1"/>
</dbReference>
<dbReference type="CDD" id="cd12916">
    <property type="entry name" value="VKOR_1"/>
    <property type="match status" value="1"/>
</dbReference>
<evidence type="ECO:0000256" key="5">
    <source>
        <dbReference type="ARBA" id="ARBA00022989"/>
    </source>
</evidence>
<gene>
    <name evidence="12" type="ORF">COV60_02360</name>
</gene>
<evidence type="ECO:0000313" key="12">
    <source>
        <dbReference type="EMBL" id="PIR03073.1"/>
    </source>
</evidence>
<feature type="transmembrane region" description="Helical" evidence="10">
    <location>
        <begin position="149"/>
        <end position="171"/>
    </location>
</feature>
<dbReference type="Gene3D" id="1.20.1440.130">
    <property type="entry name" value="VKOR domain"/>
    <property type="match status" value="1"/>
</dbReference>
<keyword evidence="6" id="KW-0560">Oxidoreductase</keyword>
<evidence type="ECO:0000256" key="8">
    <source>
        <dbReference type="ARBA" id="ARBA00023157"/>
    </source>
</evidence>
<sequence>MVHSLNIQARMQDSNLSSTQNSHDSTKKTLPPNLVLNKVEERMERVCKDELRLCGGRSSSQKKGTIYALLFFILAILGFADATYLTVKNLQGESIVCSLTHGCDIVTSSPFAEIFGIPVALFGALYYLTVLLLSVLFLDKKKEQTLRIISKLTWIGLGASLYFMFIQAFVLRAWCQYCIGSAITSTILFVVGMVYLKKSSTKLTPTNSIT</sequence>